<organism evidence="2 3">
    <name type="scientific">Biomphalaria glabrata</name>
    <name type="common">Bloodfluke planorb</name>
    <name type="synonym">Freshwater snail</name>
    <dbReference type="NCBI Taxonomy" id="6526"/>
    <lineage>
        <taxon>Eukaryota</taxon>
        <taxon>Metazoa</taxon>
        <taxon>Spiralia</taxon>
        <taxon>Lophotrochozoa</taxon>
        <taxon>Mollusca</taxon>
        <taxon>Gastropoda</taxon>
        <taxon>Heterobranchia</taxon>
        <taxon>Euthyneura</taxon>
        <taxon>Panpulmonata</taxon>
        <taxon>Hygrophila</taxon>
        <taxon>Lymnaeoidea</taxon>
        <taxon>Planorbidae</taxon>
        <taxon>Biomphalaria</taxon>
    </lineage>
</organism>
<dbReference type="Proteomes" id="UP001165740">
    <property type="component" value="Chromosome 2"/>
</dbReference>
<keyword evidence="1" id="KW-0472">Membrane</keyword>
<protein>
    <submittedName>
        <fullName evidence="3">Uncharacterized protein LOC106055660 isoform X1</fullName>
    </submittedName>
</protein>
<sequence length="141" mass="16366">MKPCDVMCPKICSSMTRLAVLLKAFSDPDDKKRGTLSLDSNVQCVLRVFFCEALFQLNTTEIDNLNKLLTCFQETMCLRKEVQMFWFEKIQMTRELINVYEKESMSFAKSGQEKATLRLLSVVTSFIFLFLFSLGKQKYIV</sequence>
<gene>
    <name evidence="3" type="primary">LOC106055660</name>
</gene>
<dbReference type="GeneID" id="106055660"/>
<keyword evidence="1" id="KW-0812">Transmembrane</keyword>
<name>A0A9W2ZSY4_BIOGL</name>
<reference evidence="3" key="1">
    <citation type="submission" date="2025-08" db="UniProtKB">
        <authorList>
            <consortium name="RefSeq"/>
        </authorList>
    </citation>
    <scope>IDENTIFICATION</scope>
</reference>
<keyword evidence="2" id="KW-1185">Reference proteome</keyword>
<keyword evidence="1" id="KW-1133">Transmembrane helix</keyword>
<dbReference type="AlphaFoldDB" id="A0A9W2ZSY4"/>
<accession>A0A9W2ZSY4</accession>
<feature type="transmembrane region" description="Helical" evidence="1">
    <location>
        <begin position="115"/>
        <end position="135"/>
    </location>
</feature>
<evidence type="ECO:0000313" key="2">
    <source>
        <dbReference type="Proteomes" id="UP001165740"/>
    </source>
</evidence>
<proteinExistence type="predicted"/>
<dbReference type="RefSeq" id="XP_055878085.1">
    <property type="nucleotide sequence ID" value="XM_056022110.1"/>
</dbReference>
<dbReference type="OrthoDB" id="10599126at2759"/>
<evidence type="ECO:0000256" key="1">
    <source>
        <dbReference type="SAM" id="Phobius"/>
    </source>
</evidence>
<evidence type="ECO:0000313" key="3">
    <source>
        <dbReference type="RefSeq" id="XP_055878085.1"/>
    </source>
</evidence>